<dbReference type="OrthoDB" id="274622at2759"/>
<dbReference type="PROSITE" id="PS00783">
    <property type="entry name" value="RIBOSOMAL_L13"/>
    <property type="match status" value="1"/>
</dbReference>
<reference evidence="5 6" key="1">
    <citation type="journal article" date="2012" name="Nucleic Acids Res.">
        <title>Sequencing of the smallest Apicomplexan genome from the human pathogen Babesia microti.</title>
        <authorList>
            <person name="Cornillot E."/>
            <person name="Hadj-Kaddour K."/>
            <person name="Dassouli A."/>
            <person name="Noel B."/>
            <person name="Ranwez V."/>
            <person name="Vacherie B."/>
            <person name="Augagneur Y."/>
            <person name="Bres V."/>
            <person name="Duclos A."/>
            <person name="Randazzo S."/>
            <person name="Carcy B."/>
            <person name="Debierre-Grockiego F."/>
            <person name="Delbecq S."/>
            <person name="Moubri-Menage K."/>
            <person name="Shams-Eldin H."/>
            <person name="Usmani-Brown S."/>
            <person name="Bringaud F."/>
            <person name="Wincker P."/>
            <person name="Vivares C.P."/>
            <person name="Schwarz R.T."/>
            <person name="Schetters T.P."/>
            <person name="Krause P.J."/>
            <person name="Gorenflot A."/>
            <person name="Berry V."/>
            <person name="Barbe V."/>
            <person name="Ben Mamoun C."/>
        </authorList>
    </citation>
    <scope>NUCLEOTIDE SEQUENCE [LARGE SCALE GENOMIC DNA]</scope>
    <source>
        <strain evidence="5 6">RI</strain>
    </source>
</reference>
<evidence type="ECO:0000256" key="3">
    <source>
        <dbReference type="ARBA" id="ARBA00023274"/>
    </source>
</evidence>
<keyword evidence="6" id="KW-1185">Reference proteome</keyword>
<dbReference type="Pfam" id="PF00572">
    <property type="entry name" value="Ribosomal_L13"/>
    <property type="match status" value="1"/>
</dbReference>
<evidence type="ECO:0000256" key="2">
    <source>
        <dbReference type="ARBA" id="ARBA00022980"/>
    </source>
</evidence>
<evidence type="ECO:0000313" key="6">
    <source>
        <dbReference type="Proteomes" id="UP000002899"/>
    </source>
</evidence>
<dbReference type="GO" id="GO:0003729">
    <property type="term" value="F:mRNA binding"/>
    <property type="evidence" value="ECO:0007669"/>
    <property type="project" value="TreeGrafter"/>
</dbReference>
<organism evidence="5 6">
    <name type="scientific">Babesia microti (strain RI)</name>
    <dbReference type="NCBI Taxonomy" id="1133968"/>
    <lineage>
        <taxon>Eukaryota</taxon>
        <taxon>Sar</taxon>
        <taxon>Alveolata</taxon>
        <taxon>Apicomplexa</taxon>
        <taxon>Aconoidasida</taxon>
        <taxon>Piroplasmida</taxon>
        <taxon>Babesiidae</taxon>
        <taxon>Babesia</taxon>
    </lineage>
</organism>
<dbReference type="AlphaFoldDB" id="A0A1R4AA61"/>
<dbReference type="GO" id="GO:0003735">
    <property type="term" value="F:structural constituent of ribosome"/>
    <property type="evidence" value="ECO:0007669"/>
    <property type="project" value="InterPro"/>
</dbReference>
<protein>
    <submittedName>
        <fullName evidence="5">Large subunit ribosomal protein L13</fullName>
    </submittedName>
</protein>
<dbReference type="PANTHER" id="PTHR11545:SF41">
    <property type="entry name" value="50S RIBOSOMAL PROTEIN L13, CHLOROPLASTIC"/>
    <property type="match status" value="1"/>
</dbReference>
<evidence type="ECO:0000256" key="4">
    <source>
        <dbReference type="RuleBase" id="RU003877"/>
    </source>
</evidence>
<dbReference type="GO" id="GO:0017148">
    <property type="term" value="P:negative regulation of translation"/>
    <property type="evidence" value="ECO:0007669"/>
    <property type="project" value="TreeGrafter"/>
</dbReference>
<name>A0A1R4AA61_BABMR</name>
<dbReference type="CDD" id="cd00392">
    <property type="entry name" value="Ribosomal_L13"/>
    <property type="match status" value="1"/>
</dbReference>
<dbReference type="GO" id="GO:0006412">
    <property type="term" value="P:translation"/>
    <property type="evidence" value="ECO:0007669"/>
    <property type="project" value="InterPro"/>
</dbReference>
<evidence type="ECO:0000256" key="1">
    <source>
        <dbReference type="ARBA" id="ARBA00006227"/>
    </source>
</evidence>
<dbReference type="GeneID" id="24424024"/>
<accession>A0A1R4AA61</accession>
<dbReference type="VEuPathDB" id="PiroplasmaDB:BMR1_02g01185"/>
<dbReference type="InterPro" id="IPR005822">
    <property type="entry name" value="Ribosomal_uL13"/>
</dbReference>
<sequence length="223" mass="25015">MNSLSRVFLGRSFRQSFHESPINPFANQQWVSTPFLKRNMPSESPLAAKHESKGAITILNTPKGNWHIIDLKGKTVGGAAAHIAKLLQGKHNPTFTPNEVCGDNVIAVNAVHLTMNGHSWDTKVYKFHRKADSRGPKIVTAKTVMANNPAMILNLAVKRMLPPSRLRNIWYRKLYVYGGAIHPHWDIPQVIVPVKEKKSNPDKIGQSYTLYPVQHSDTTLLIE</sequence>
<dbReference type="NCBIfam" id="TIGR01066">
    <property type="entry name" value="rplM_bact"/>
    <property type="match status" value="1"/>
</dbReference>
<dbReference type="InterPro" id="IPR005823">
    <property type="entry name" value="Ribosomal_uL13_bac-type"/>
</dbReference>
<dbReference type="Proteomes" id="UP000002899">
    <property type="component" value="Chromosome II"/>
</dbReference>
<dbReference type="PANTHER" id="PTHR11545">
    <property type="entry name" value="RIBOSOMAL PROTEIN L13"/>
    <property type="match status" value="1"/>
</dbReference>
<dbReference type="InterPro" id="IPR023563">
    <property type="entry name" value="Ribosomal_uL13_CS"/>
</dbReference>
<dbReference type="SUPFAM" id="SSF52161">
    <property type="entry name" value="Ribosomal protein L13"/>
    <property type="match status" value="1"/>
</dbReference>
<dbReference type="RefSeq" id="XP_021338090.1">
    <property type="nucleotide sequence ID" value="XM_021483133.1"/>
</dbReference>
<dbReference type="Gene3D" id="3.90.1180.10">
    <property type="entry name" value="Ribosomal protein L13"/>
    <property type="match status" value="1"/>
</dbReference>
<reference evidence="5 6" key="3">
    <citation type="journal article" date="2016" name="Sci. Rep.">
        <title>Genome-wide diversity and gene expression profiling of Babesia microti isolates identify polymorphic genes that mediate host-pathogen interactions.</title>
        <authorList>
            <person name="Silva J.C."/>
            <person name="Cornillot E."/>
            <person name="McCracken C."/>
            <person name="Usmani-Brown S."/>
            <person name="Dwivedi A."/>
            <person name="Ifeonu O.O."/>
            <person name="Crabtree J."/>
            <person name="Gotia H.T."/>
            <person name="Virji A.Z."/>
            <person name="Reynes C."/>
            <person name="Colinge J."/>
            <person name="Kumar V."/>
            <person name="Lawres L."/>
            <person name="Pazzi J.E."/>
            <person name="Pablo J.V."/>
            <person name="Hung C."/>
            <person name="Brancato J."/>
            <person name="Kumari P."/>
            <person name="Orvis J."/>
            <person name="Tretina K."/>
            <person name="Chibucos M."/>
            <person name="Ott S."/>
            <person name="Sadzewicz L."/>
            <person name="Sengamalay N."/>
            <person name="Shetty A.C."/>
            <person name="Su Q."/>
            <person name="Tallon L."/>
            <person name="Fraser C.M."/>
            <person name="Frutos R."/>
            <person name="Molina D.M."/>
            <person name="Krause P.J."/>
            <person name="Ben Mamoun C."/>
        </authorList>
    </citation>
    <scope>NUCLEOTIDE SEQUENCE [LARGE SCALE GENOMIC DNA]</scope>
    <source>
        <strain evidence="5 6">RI</strain>
    </source>
</reference>
<dbReference type="InterPro" id="IPR036899">
    <property type="entry name" value="Ribosomal_uL13_sf"/>
</dbReference>
<keyword evidence="2 4" id="KW-0689">Ribosomal protein</keyword>
<gene>
    <name evidence="5" type="ORF">BMR1_02g01185</name>
</gene>
<dbReference type="HAMAP" id="MF_01366">
    <property type="entry name" value="Ribosomal_uL13"/>
    <property type="match status" value="1"/>
</dbReference>
<proteinExistence type="inferred from homology"/>
<reference evidence="5 6" key="2">
    <citation type="journal article" date="2013" name="PLoS ONE">
        <title>Whole genome mapping and re-organization of the nuclear and mitochondrial genomes of Babesia microti isolates.</title>
        <authorList>
            <person name="Cornillot E."/>
            <person name="Dassouli A."/>
            <person name="Garg A."/>
            <person name="Pachikara N."/>
            <person name="Randazzo S."/>
            <person name="Depoix D."/>
            <person name="Carcy B."/>
            <person name="Delbecq S."/>
            <person name="Frutos R."/>
            <person name="Silva J.C."/>
            <person name="Sutton R."/>
            <person name="Krause P.J."/>
            <person name="Mamoun C.B."/>
        </authorList>
    </citation>
    <scope>NUCLEOTIDE SEQUENCE [LARGE SCALE GENOMIC DNA]</scope>
    <source>
        <strain evidence="5 6">RI</strain>
    </source>
</reference>
<evidence type="ECO:0000313" key="5">
    <source>
        <dbReference type="EMBL" id="SJK85879.1"/>
    </source>
</evidence>
<dbReference type="EMBL" id="FO082872">
    <property type="protein sequence ID" value="SJK85879.1"/>
    <property type="molecule type" value="Genomic_DNA"/>
</dbReference>
<dbReference type="GO" id="GO:0005762">
    <property type="term" value="C:mitochondrial large ribosomal subunit"/>
    <property type="evidence" value="ECO:0007669"/>
    <property type="project" value="TreeGrafter"/>
</dbReference>
<comment type="similarity">
    <text evidence="1 4">Belongs to the universal ribosomal protein uL13 family.</text>
</comment>
<dbReference type="KEGG" id="bmic:BMR1_02g01185"/>
<keyword evidence="3 4" id="KW-0687">Ribonucleoprotein</keyword>